<sequence>MYYVLIIGQFILIAMFAFSAYMKFSRNKTMVHHWEEYRYPMWFMFATASLELLGVLGLITAFWIPGLLKAAALLLAVLMIGAVHAHLFRAKHKPAMAVNALVMLAIAVVLLCV</sequence>
<dbReference type="GO" id="GO:0016020">
    <property type="term" value="C:membrane"/>
    <property type="evidence" value="ECO:0007669"/>
    <property type="project" value="UniProtKB-SubCell"/>
</dbReference>
<dbReference type="Proteomes" id="UP000682811">
    <property type="component" value="Unassembled WGS sequence"/>
</dbReference>
<feature type="transmembrane region" description="Helical" evidence="5">
    <location>
        <begin position="70"/>
        <end position="88"/>
    </location>
</feature>
<protein>
    <recommendedName>
        <fullName evidence="8">DoxX family protein</fullName>
    </recommendedName>
</protein>
<gene>
    <name evidence="6" type="ORF">J34TS1_35030</name>
</gene>
<accession>A0A919YG84</accession>
<comment type="caution">
    <text evidence="6">The sequence shown here is derived from an EMBL/GenBank/DDBJ whole genome shotgun (WGS) entry which is preliminary data.</text>
</comment>
<evidence type="ECO:0000256" key="2">
    <source>
        <dbReference type="ARBA" id="ARBA00022692"/>
    </source>
</evidence>
<name>A0A919YG84_9BACL</name>
<evidence type="ECO:0008006" key="8">
    <source>
        <dbReference type="Google" id="ProtNLM"/>
    </source>
</evidence>
<proteinExistence type="predicted"/>
<dbReference type="AlphaFoldDB" id="A0A919YG84"/>
<evidence type="ECO:0000256" key="1">
    <source>
        <dbReference type="ARBA" id="ARBA00004141"/>
    </source>
</evidence>
<keyword evidence="7" id="KW-1185">Reference proteome</keyword>
<dbReference type="Pfam" id="PF13564">
    <property type="entry name" value="DoxX_2"/>
    <property type="match status" value="1"/>
</dbReference>
<organism evidence="6 7">
    <name type="scientific">Paenibacillus azoreducens</name>
    <dbReference type="NCBI Taxonomy" id="116718"/>
    <lineage>
        <taxon>Bacteria</taxon>
        <taxon>Bacillati</taxon>
        <taxon>Bacillota</taxon>
        <taxon>Bacilli</taxon>
        <taxon>Bacillales</taxon>
        <taxon>Paenibacillaceae</taxon>
        <taxon>Paenibacillus</taxon>
    </lineage>
</organism>
<keyword evidence="2 5" id="KW-0812">Transmembrane</keyword>
<keyword evidence="3 5" id="KW-1133">Transmembrane helix</keyword>
<evidence type="ECO:0000256" key="5">
    <source>
        <dbReference type="SAM" id="Phobius"/>
    </source>
</evidence>
<dbReference type="InterPro" id="IPR032808">
    <property type="entry name" value="DoxX"/>
</dbReference>
<dbReference type="EMBL" id="BORT01000016">
    <property type="protein sequence ID" value="GIO48738.1"/>
    <property type="molecule type" value="Genomic_DNA"/>
</dbReference>
<feature type="transmembrane region" description="Helical" evidence="5">
    <location>
        <begin position="6"/>
        <end position="22"/>
    </location>
</feature>
<keyword evidence="4 5" id="KW-0472">Membrane</keyword>
<evidence type="ECO:0000256" key="4">
    <source>
        <dbReference type="ARBA" id="ARBA00023136"/>
    </source>
</evidence>
<evidence type="ECO:0000256" key="3">
    <source>
        <dbReference type="ARBA" id="ARBA00022989"/>
    </source>
</evidence>
<feature type="transmembrane region" description="Helical" evidence="5">
    <location>
        <begin position="42"/>
        <end position="64"/>
    </location>
</feature>
<dbReference type="RefSeq" id="WP_237100166.1">
    <property type="nucleotide sequence ID" value="NZ_AP025343.1"/>
</dbReference>
<evidence type="ECO:0000313" key="7">
    <source>
        <dbReference type="Proteomes" id="UP000682811"/>
    </source>
</evidence>
<reference evidence="6 7" key="1">
    <citation type="submission" date="2021-03" db="EMBL/GenBank/DDBJ databases">
        <title>Antimicrobial resistance genes in bacteria isolated from Japanese honey, and their potential for conferring macrolide and lincosamide resistance in the American foulbrood pathogen Paenibacillus larvae.</title>
        <authorList>
            <person name="Okamoto M."/>
            <person name="Kumagai M."/>
            <person name="Kanamori H."/>
            <person name="Takamatsu D."/>
        </authorList>
    </citation>
    <scope>NUCLEOTIDE SEQUENCE [LARGE SCALE GENOMIC DNA]</scope>
    <source>
        <strain evidence="6 7">J34TS1</strain>
    </source>
</reference>
<evidence type="ECO:0000313" key="6">
    <source>
        <dbReference type="EMBL" id="GIO48738.1"/>
    </source>
</evidence>
<feature type="transmembrane region" description="Helical" evidence="5">
    <location>
        <begin position="95"/>
        <end position="111"/>
    </location>
</feature>
<comment type="subcellular location">
    <subcellularLocation>
        <location evidence="1">Membrane</location>
        <topology evidence="1">Multi-pass membrane protein</topology>
    </subcellularLocation>
</comment>